<accession>A0AAU9CY77</accession>
<dbReference type="Pfam" id="PF06570">
    <property type="entry name" value="DUF1129"/>
    <property type="match status" value="1"/>
</dbReference>
<evidence type="ECO:0000313" key="3">
    <source>
        <dbReference type="EMBL" id="BDR58994.1"/>
    </source>
</evidence>
<feature type="transmembrane region" description="Helical" evidence="2">
    <location>
        <begin position="96"/>
        <end position="118"/>
    </location>
</feature>
<dbReference type="EMBL" id="AP026802">
    <property type="protein sequence ID" value="BDR58994.1"/>
    <property type="molecule type" value="Genomic_DNA"/>
</dbReference>
<feature type="region of interest" description="Disordered" evidence="1">
    <location>
        <begin position="1"/>
        <end position="22"/>
    </location>
</feature>
<name>A0AAU9CY77_9LACO</name>
<feature type="transmembrane region" description="Helical" evidence="2">
    <location>
        <begin position="161"/>
        <end position="190"/>
    </location>
</feature>
<feature type="transmembrane region" description="Helical" evidence="2">
    <location>
        <begin position="130"/>
        <end position="149"/>
    </location>
</feature>
<sequence>MSDKKEKVIEQEAPKHSQDELTKKNSDYVFQLRKVLVNEENYSEQEADEYVESILGEIIEAQRKGMPANRLYGTPRKKASDHIKGEKSKPASKFSILWLDNSVIFAFLLSAMTCLVLLTSKTKSASSASGIVTVILMSAEFGCPWAYFTRWMSQPKEERASWLKLIGVIILGFLGLLVVTGIAAIIPPAFNPTFDAFIYLVLAALLFGAHYYLKRKYHIVGTIF</sequence>
<dbReference type="Proteomes" id="UP001321861">
    <property type="component" value="Chromosome"/>
</dbReference>
<organism evidence="3 4">
    <name type="scientific">Xylocopilactobacillus apicola</name>
    <dbReference type="NCBI Taxonomy" id="2932184"/>
    <lineage>
        <taxon>Bacteria</taxon>
        <taxon>Bacillati</taxon>
        <taxon>Bacillota</taxon>
        <taxon>Bacilli</taxon>
        <taxon>Lactobacillales</taxon>
        <taxon>Lactobacillaceae</taxon>
        <taxon>Xylocopilactobacillus</taxon>
    </lineage>
</organism>
<keyword evidence="2" id="KW-0472">Membrane</keyword>
<keyword evidence="2" id="KW-1133">Transmembrane helix</keyword>
<gene>
    <name evidence="3" type="ORF">XA3_14350</name>
</gene>
<evidence type="ECO:0000256" key="1">
    <source>
        <dbReference type="SAM" id="MobiDB-lite"/>
    </source>
</evidence>
<reference evidence="3 4" key="1">
    <citation type="journal article" date="2023" name="Microbiol. Spectr.">
        <title>Symbiosis of Carpenter Bees with Uncharacterized Lactic Acid Bacteria Showing NAD Auxotrophy.</title>
        <authorList>
            <person name="Kawasaki S."/>
            <person name="Ozawa K."/>
            <person name="Mori T."/>
            <person name="Yamamoto A."/>
            <person name="Ito M."/>
            <person name="Ohkuma M."/>
            <person name="Sakamoto M."/>
            <person name="Matsutani M."/>
        </authorList>
    </citation>
    <scope>NUCLEOTIDE SEQUENCE [LARGE SCALE GENOMIC DNA]</scope>
    <source>
        <strain evidence="3 4">XA3</strain>
    </source>
</reference>
<dbReference type="PIRSF" id="PIRSF033111">
    <property type="entry name" value="UCP033111"/>
    <property type="match status" value="1"/>
</dbReference>
<dbReference type="InterPro" id="IPR009214">
    <property type="entry name" value="DUF1129"/>
</dbReference>
<dbReference type="RefSeq" id="WP_317634810.1">
    <property type="nucleotide sequence ID" value="NZ_AP026802.1"/>
</dbReference>
<feature type="transmembrane region" description="Helical" evidence="2">
    <location>
        <begin position="196"/>
        <end position="213"/>
    </location>
</feature>
<keyword evidence="4" id="KW-1185">Reference proteome</keyword>
<evidence type="ECO:0000313" key="4">
    <source>
        <dbReference type="Proteomes" id="UP001321861"/>
    </source>
</evidence>
<proteinExistence type="predicted"/>
<keyword evidence="2" id="KW-0812">Transmembrane</keyword>
<dbReference type="AlphaFoldDB" id="A0AAU9CY77"/>
<evidence type="ECO:0000256" key="2">
    <source>
        <dbReference type="SAM" id="Phobius"/>
    </source>
</evidence>
<dbReference type="KEGG" id="xap:XA3_14350"/>
<protein>
    <submittedName>
        <fullName evidence="3">Membrane protein</fullName>
    </submittedName>
</protein>